<gene>
    <name evidence="1" type="ORF">UFOVP148_51</name>
</gene>
<dbReference type="EMBL" id="LR798197">
    <property type="protein sequence ID" value="CAB5151592.1"/>
    <property type="molecule type" value="Genomic_DNA"/>
</dbReference>
<name>A0A6J7W8M3_9CAUD</name>
<evidence type="ECO:0000313" key="1">
    <source>
        <dbReference type="EMBL" id="CAB5151592.1"/>
    </source>
</evidence>
<evidence type="ECO:0008006" key="2">
    <source>
        <dbReference type="Google" id="ProtNLM"/>
    </source>
</evidence>
<proteinExistence type="predicted"/>
<accession>A0A6J7W8M3</accession>
<dbReference type="InterPro" id="IPR021808">
    <property type="entry name" value="DUF3383"/>
</dbReference>
<organism evidence="1">
    <name type="scientific">uncultured Caudovirales phage</name>
    <dbReference type="NCBI Taxonomy" id="2100421"/>
    <lineage>
        <taxon>Viruses</taxon>
        <taxon>Duplodnaviria</taxon>
        <taxon>Heunggongvirae</taxon>
        <taxon>Uroviricota</taxon>
        <taxon>Caudoviricetes</taxon>
        <taxon>Peduoviridae</taxon>
        <taxon>Maltschvirus</taxon>
        <taxon>Maltschvirus maltsch</taxon>
    </lineage>
</organism>
<dbReference type="Pfam" id="PF11863">
    <property type="entry name" value="DUF3383"/>
    <property type="match status" value="1"/>
</dbReference>
<protein>
    <recommendedName>
        <fullName evidence="2">DUF3383 domain-containing protein</fullName>
    </recommendedName>
</protein>
<sequence length="496" mass="52036">MSTIPFSEVVSVVPSVLSAGGIAVDLNGLMLTQNAYAPQGQILQFSDAAGVQDYFGASSTEAQLATIYFNGYKNGTQLPGSLLMTRYAETATAGWLRGGNMSAVTLGQLQAFTGTLAITVAGVVKTSGTINLTGATSFSNAATIIQAAFTSPGFTVTYDSVHSAFIFTTTTTGAAQTMSFAGTSTLATNLKLTQAAGATVSNGSDVAVPADFMASVLSQNQNWATFMTVWESNLAEKKAFADWSNSAAPRWLYVAQDSDINVLTANNTNTFGNYLQSLDLVGTCPIYGDATLSAFVCGFAASLNFTRTNGRATLCFKEQSGLVPSVTNSTDYSAVLSNGYNCYGAFGSNNPANNANWFTPGSVSGQWLWADTYLNQIWLNANLQLAMVTLLQQVSAIPYNSQGNGLIYSAALDPINAALNFGAIRAGINVSAAQAAEIQYALGFNAAPTIAAQGFYLQILQATAQTRAARQSPPITLYYQDGEAVQQITMASIAIQ</sequence>
<reference evidence="1" key="1">
    <citation type="submission" date="2020-05" db="EMBL/GenBank/DDBJ databases">
        <authorList>
            <person name="Chiriac C."/>
            <person name="Salcher M."/>
            <person name="Ghai R."/>
            <person name="Kavagutti S V."/>
        </authorList>
    </citation>
    <scope>NUCLEOTIDE SEQUENCE</scope>
</reference>